<dbReference type="EMBL" id="JACCBM010000001">
    <property type="protein sequence ID" value="NYD69287.1"/>
    <property type="molecule type" value="Genomic_DNA"/>
</dbReference>
<evidence type="ECO:0000259" key="5">
    <source>
        <dbReference type="Pfam" id="PF21597"/>
    </source>
</evidence>
<proteinExistence type="predicted"/>
<dbReference type="InterPro" id="IPR050109">
    <property type="entry name" value="HTH-type_TetR-like_transc_reg"/>
</dbReference>
<reference evidence="6 7" key="1">
    <citation type="submission" date="2020-07" db="EMBL/GenBank/DDBJ databases">
        <title>Sequencing the genomes of 1000 actinobacteria strains.</title>
        <authorList>
            <person name="Klenk H.-P."/>
        </authorList>
    </citation>
    <scope>NUCLEOTIDE SEQUENCE [LARGE SCALE GENOMIC DNA]</scope>
    <source>
        <strain evidence="6 7">DSM 26474</strain>
    </source>
</reference>
<dbReference type="AlphaFoldDB" id="A0A852SM80"/>
<dbReference type="InterPro" id="IPR049445">
    <property type="entry name" value="TetR_SbtR-like_C"/>
</dbReference>
<dbReference type="InterPro" id="IPR009057">
    <property type="entry name" value="Homeodomain-like_sf"/>
</dbReference>
<feature type="domain" description="HTH tetR-type" evidence="4">
    <location>
        <begin position="10"/>
        <end position="50"/>
    </location>
</feature>
<dbReference type="InterPro" id="IPR001647">
    <property type="entry name" value="HTH_TetR"/>
</dbReference>
<evidence type="ECO:0000313" key="6">
    <source>
        <dbReference type="EMBL" id="NYD69287.1"/>
    </source>
</evidence>
<dbReference type="PANTHER" id="PTHR30055">
    <property type="entry name" value="HTH-TYPE TRANSCRIPTIONAL REGULATOR RUTR"/>
    <property type="match status" value="1"/>
</dbReference>
<dbReference type="SUPFAM" id="SSF48498">
    <property type="entry name" value="Tetracyclin repressor-like, C-terminal domain"/>
    <property type="match status" value="1"/>
</dbReference>
<keyword evidence="2" id="KW-0238">DNA-binding</keyword>
<dbReference type="GO" id="GO:0000976">
    <property type="term" value="F:transcription cis-regulatory region binding"/>
    <property type="evidence" value="ECO:0007669"/>
    <property type="project" value="TreeGrafter"/>
</dbReference>
<feature type="domain" description="Transcriptional regulator SbtR-like C-terminal" evidence="5">
    <location>
        <begin position="90"/>
        <end position="174"/>
    </location>
</feature>
<dbReference type="Pfam" id="PF21597">
    <property type="entry name" value="TetR_C_43"/>
    <property type="match status" value="1"/>
</dbReference>
<dbReference type="RefSeq" id="WP_179546647.1">
    <property type="nucleotide sequence ID" value="NZ_BSEW01000001.1"/>
</dbReference>
<sequence>MGGLGCPDRILAAARELVGRGEDLGLNAVARRAEVGVGTVYRHFATVEELEEVVTWDRFDELERILSDTGPDRFERSLSEHVSLLVADPLFERVTARSDAALPQTAAKRAALIDRLTAVLEEAQAAGTVRRGVDATSVLLLACGVAHSIRSARLAPDGDAARALLGTILRGLRAEARPAERG</sequence>
<dbReference type="SUPFAM" id="SSF46689">
    <property type="entry name" value="Homeodomain-like"/>
    <property type="match status" value="1"/>
</dbReference>
<name>A0A852SM80_9MICO</name>
<dbReference type="PANTHER" id="PTHR30055:SF234">
    <property type="entry name" value="HTH-TYPE TRANSCRIPTIONAL REGULATOR BETI"/>
    <property type="match status" value="1"/>
</dbReference>
<evidence type="ECO:0000313" key="7">
    <source>
        <dbReference type="Proteomes" id="UP000549913"/>
    </source>
</evidence>
<accession>A0A852SM80</accession>
<protein>
    <submittedName>
        <fullName evidence="6">AcrR family transcriptional regulator</fullName>
    </submittedName>
</protein>
<evidence type="ECO:0000256" key="1">
    <source>
        <dbReference type="ARBA" id="ARBA00023015"/>
    </source>
</evidence>
<keyword evidence="7" id="KW-1185">Reference proteome</keyword>
<evidence type="ECO:0000256" key="2">
    <source>
        <dbReference type="ARBA" id="ARBA00023125"/>
    </source>
</evidence>
<dbReference type="Proteomes" id="UP000549913">
    <property type="component" value="Unassembled WGS sequence"/>
</dbReference>
<dbReference type="GO" id="GO:0003700">
    <property type="term" value="F:DNA-binding transcription factor activity"/>
    <property type="evidence" value="ECO:0007669"/>
    <property type="project" value="TreeGrafter"/>
</dbReference>
<evidence type="ECO:0000259" key="4">
    <source>
        <dbReference type="Pfam" id="PF00440"/>
    </source>
</evidence>
<organism evidence="6 7">
    <name type="scientific">Herbiconiux flava</name>
    <dbReference type="NCBI Taxonomy" id="881268"/>
    <lineage>
        <taxon>Bacteria</taxon>
        <taxon>Bacillati</taxon>
        <taxon>Actinomycetota</taxon>
        <taxon>Actinomycetes</taxon>
        <taxon>Micrococcales</taxon>
        <taxon>Microbacteriaceae</taxon>
        <taxon>Herbiconiux</taxon>
    </lineage>
</organism>
<dbReference type="InterPro" id="IPR036271">
    <property type="entry name" value="Tet_transcr_reg_TetR-rel_C_sf"/>
</dbReference>
<keyword evidence="1" id="KW-0805">Transcription regulation</keyword>
<keyword evidence="3" id="KW-0804">Transcription</keyword>
<dbReference type="Pfam" id="PF00440">
    <property type="entry name" value="TetR_N"/>
    <property type="match status" value="1"/>
</dbReference>
<evidence type="ECO:0000256" key="3">
    <source>
        <dbReference type="ARBA" id="ARBA00023163"/>
    </source>
</evidence>
<gene>
    <name evidence="6" type="ORF">BJ984_000445</name>
</gene>
<comment type="caution">
    <text evidence="6">The sequence shown here is derived from an EMBL/GenBank/DDBJ whole genome shotgun (WGS) entry which is preliminary data.</text>
</comment>
<dbReference type="Gene3D" id="1.10.357.10">
    <property type="entry name" value="Tetracycline Repressor, domain 2"/>
    <property type="match status" value="1"/>
</dbReference>